<feature type="signal peptide" evidence="1">
    <location>
        <begin position="1"/>
        <end position="29"/>
    </location>
</feature>
<reference evidence="3 4" key="1">
    <citation type="journal article" date="2016" name="Nat. Commun.">
        <title>Thousands of microbial genomes shed light on interconnected biogeochemical processes in an aquifer system.</title>
        <authorList>
            <person name="Anantharaman K."/>
            <person name="Brown C.T."/>
            <person name="Hug L.A."/>
            <person name="Sharon I."/>
            <person name="Castelle C.J."/>
            <person name="Probst A.J."/>
            <person name="Thomas B.C."/>
            <person name="Singh A."/>
            <person name="Wilkins M.J."/>
            <person name="Karaoz U."/>
            <person name="Brodie E.L."/>
            <person name="Williams K.H."/>
            <person name="Hubbard S.S."/>
            <person name="Banfield J.F."/>
        </authorList>
    </citation>
    <scope>NUCLEOTIDE SEQUENCE [LARGE SCALE GENOMIC DNA]</scope>
</reference>
<dbReference type="Proteomes" id="UP000179243">
    <property type="component" value="Unassembled WGS sequence"/>
</dbReference>
<dbReference type="InterPro" id="IPR026444">
    <property type="entry name" value="Secre_tail"/>
</dbReference>
<dbReference type="Gene3D" id="2.60.40.10">
    <property type="entry name" value="Immunoglobulins"/>
    <property type="match status" value="1"/>
</dbReference>
<evidence type="ECO:0000313" key="3">
    <source>
        <dbReference type="EMBL" id="OGK01525.1"/>
    </source>
</evidence>
<evidence type="ECO:0000259" key="2">
    <source>
        <dbReference type="Pfam" id="PF18962"/>
    </source>
</evidence>
<feature type="domain" description="Secretion system C-terminal sorting" evidence="2">
    <location>
        <begin position="651"/>
        <end position="728"/>
    </location>
</feature>
<dbReference type="Gene3D" id="3.40.50.1820">
    <property type="entry name" value="alpha/beta hydrolase"/>
    <property type="match status" value="1"/>
</dbReference>
<dbReference type="EMBL" id="MFYX01000124">
    <property type="protein sequence ID" value="OGK01525.1"/>
    <property type="molecule type" value="Genomic_DNA"/>
</dbReference>
<evidence type="ECO:0000256" key="1">
    <source>
        <dbReference type="SAM" id="SignalP"/>
    </source>
</evidence>
<accession>A0A1F7F4E1</accession>
<dbReference type="InterPro" id="IPR029058">
    <property type="entry name" value="AB_hydrolase_fold"/>
</dbReference>
<evidence type="ECO:0000313" key="4">
    <source>
        <dbReference type="Proteomes" id="UP000179243"/>
    </source>
</evidence>
<sequence length="733" mass="80159">MHRELFLNRFLFLAVCVTILILNAPTSSATPANLTALHKHGQTFLTWNDVSGATKYRIYRSTSMLAASDLTPAHRIAEIDSGSSYMKYWADLSGLRGSFKDAVGTGYFRITDLGAPLGGSDELFVWTCQENGGGNFYYAVTAVSGSSEDASAASGNTTGPVSEEQCTMIYPVEQVCTSDSSGHVFVQWMPYDKWNTQLEGYAYPFYLAAKKEFKGLTKKISVNVHGRGAYFNSWMSDGPTLRTAEAAYNSTTLGLFCDDPRTTWHYGFADQLEFGGPKPMAMNGSTVKNFTEYRNWCPLRWLLSGNAPWRADRNDMYIAGHAMGGTGSMTWSIHHPELFAYNESSEGINSWPSAGTQGGTYWAESSQWGSTSAGVYKNLACHDLIPLQSNILIDDRNVGFSIAGWMDVRDSVLPTIAQRTDLPFLNFSHGTQDGTIEWPTQGRPVWSDHANNKFAANKIPYSGAWIDVGHTNSQKGHNPCGKVPKTHFVLAVASATSDEELAQACLTGFCNDDGQFNARVFWSTTYSVINKAPVDSPELFETTIKLKTAVTWGIPNYTGSGTEHANITPRRLQRFPRYAHGTYHWVNTQISGAVVASGNVTADENGIFTVGNFEYNAVGNVLSVTVADTGDGLVASINTTRSLAGQTNLSVFPNPFNPSTTITLTAPADLAVRQHSFEIYTVAGKLIMRHVFPGINSSRYTYSWNAAQLPSGVYIIKAISGNHTVSKHISLIK</sequence>
<dbReference type="NCBIfam" id="TIGR04183">
    <property type="entry name" value="Por_Secre_tail"/>
    <property type="match status" value="1"/>
</dbReference>
<name>A0A1F7F4E1_UNCRA</name>
<organism evidence="3 4">
    <name type="scientific">Candidatus Raymondbacteria bacterium RIFOXYD12_FULL_49_13</name>
    <dbReference type="NCBI Taxonomy" id="1817890"/>
    <lineage>
        <taxon>Bacteria</taxon>
        <taxon>Raymondiibacteriota</taxon>
    </lineage>
</organism>
<dbReference type="InterPro" id="IPR013783">
    <property type="entry name" value="Ig-like_fold"/>
</dbReference>
<dbReference type="SUPFAM" id="SSF53474">
    <property type="entry name" value="alpha/beta-Hydrolases"/>
    <property type="match status" value="1"/>
</dbReference>
<gene>
    <name evidence="3" type="ORF">A2519_05870</name>
</gene>
<protein>
    <recommendedName>
        <fullName evidence="2">Secretion system C-terminal sorting domain-containing protein</fullName>
    </recommendedName>
</protein>
<feature type="chain" id="PRO_5009528408" description="Secretion system C-terminal sorting domain-containing protein" evidence="1">
    <location>
        <begin position="30"/>
        <end position="733"/>
    </location>
</feature>
<proteinExistence type="predicted"/>
<dbReference type="AlphaFoldDB" id="A0A1F7F4E1"/>
<dbReference type="Pfam" id="PF18962">
    <property type="entry name" value="Por_Secre_tail"/>
    <property type="match status" value="1"/>
</dbReference>
<keyword evidence="1" id="KW-0732">Signal</keyword>
<comment type="caution">
    <text evidence="3">The sequence shown here is derived from an EMBL/GenBank/DDBJ whole genome shotgun (WGS) entry which is preliminary data.</text>
</comment>